<feature type="compositionally biased region" description="Low complexity" evidence="1">
    <location>
        <begin position="114"/>
        <end position="133"/>
    </location>
</feature>
<sequence>MRTTKRKMKRRNVIRLFTNTAIGTKRTRRIPRISKCHWSKVFTKSFSNFSRVIVTGLGRPTGNSAPARPKCSYCRRRPTPRTGKRTTSTQLRPSKRTTSTQLSPSKRTTSIQLSPSTRTTSTQMSSSKRTTSTQLSPSKRTTSTQLSPSTRTTSTQMSPSERTLRYP</sequence>
<proteinExistence type="predicted"/>
<feature type="compositionally biased region" description="Polar residues" evidence="1">
    <location>
        <begin position="134"/>
        <end position="161"/>
    </location>
</feature>
<reference evidence="2" key="1">
    <citation type="journal article" date="2023" name="Mol. Phylogenet. Evol.">
        <title>Genome-scale phylogeny and comparative genomics of the fungal order Sordariales.</title>
        <authorList>
            <person name="Hensen N."/>
            <person name="Bonometti L."/>
            <person name="Westerberg I."/>
            <person name="Brannstrom I.O."/>
            <person name="Guillou S."/>
            <person name="Cros-Aarteil S."/>
            <person name="Calhoun S."/>
            <person name="Haridas S."/>
            <person name="Kuo A."/>
            <person name="Mondo S."/>
            <person name="Pangilinan J."/>
            <person name="Riley R."/>
            <person name="LaButti K."/>
            <person name="Andreopoulos B."/>
            <person name="Lipzen A."/>
            <person name="Chen C."/>
            <person name="Yan M."/>
            <person name="Daum C."/>
            <person name="Ng V."/>
            <person name="Clum A."/>
            <person name="Steindorff A."/>
            <person name="Ohm R.A."/>
            <person name="Martin F."/>
            <person name="Silar P."/>
            <person name="Natvig D.O."/>
            <person name="Lalanne C."/>
            <person name="Gautier V."/>
            <person name="Ament-Velasquez S.L."/>
            <person name="Kruys A."/>
            <person name="Hutchinson M.I."/>
            <person name="Powell A.J."/>
            <person name="Barry K."/>
            <person name="Miller A.N."/>
            <person name="Grigoriev I.V."/>
            <person name="Debuchy R."/>
            <person name="Gladieux P."/>
            <person name="Hiltunen Thoren M."/>
            <person name="Johannesson H."/>
        </authorList>
    </citation>
    <scope>NUCLEOTIDE SEQUENCE</scope>
    <source>
        <strain evidence="2">FGSC 1904</strain>
    </source>
</reference>
<evidence type="ECO:0000256" key="1">
    <source>
        <dbReference type="SAM" id="MobiDB-lite"/>
    </source>
</evidence>
<gene>
    <name evidence="2" type="ORF">B0T20DRAFT_405364</name>
</gene>
<evidence type="ECO:0000313" key="3">
    <source>
        <dbReference type="Proteomes" id="UP001281003"/>
    </source>
</evidence>
<reference evidence="2" key="2">
    <citation type="submission" date="2023-07" db="EMBL/GenBank/DDBJ databases">
        <authorList>
            <consortium name="Lawrence Berkeley National Laboratory"/>
            <person name="Haridas S."/>
            <person name="Hensen N."/>
            <person name="Bonometti L."/>
            <person name="Westerberg I."/>
            <person name="Brannstrom I.O."/>
            <person name="Guillou S."/>
            <person name="Cros-Aarteil S."/>
            <person name="Calhoun S."/>
            <person name="Kuo A."/>
            <person name="Mondo S."/>
            <person name="Pangilinan J."/>
            <person name="Riley R."/>
            <person name="LaButti K."/>
            <person name="Andreopoulos B."/>
            <person name="Lipzen A."/>
            <person name="Chen C."/>
            <person name="Yanf M."/>
            <person name="Daum C."/>
            <person name="Ng V."/>
            <person name="Clum A."/>
            <person name="Steindorff A."/>
            <person name="Ohm R."/>
            <person name="Martin F."/>
            <person name="Silar P."/>
            <person name="Natvig D."/>
            <person name="Lalanne C."/>
            <person name="Gautier V."/>
            <person name="Ament-velasquez S.L."/>
            <person name="Kruys A."/>
            <person name="Hutchinson M.I."/>
            <person name="Powell A.J."/>
            <person name="Barry K."/>
            <person name="Miller A.N."/>
            <person name="Grigoriev I.V."/>
            <person name="Debuchy R."/>
            <person name="Gladieux P."/>
            <person name="Thoren M.H."/>
            <person name="Johannesson H."/>
        </authorList>
    </citation>
    <scope>NUCLEOTIDE SEQUENCE</scope>
    <source>
        <strain evidence="2">FGSC 1904</strain>
    </source>
</reference>
<evidence type="ECO:0000313" key="2">
    <source>
        <dbReference type="EMBL" id="KAK3400851.1"/>
    </source>
</evidence>
<feature type="compositionally biased region" description="Basic residues" evidence="1">
    <location>
        <begin position="73"/>
        <end position="84"/>
    </location>
</feature>
<comment type="caution">
    <text evidence="2">The sequence shown here is derived from an EMBL/GenBank/DDBJ whole genome shotgun (WGS) entry which is preliminary data.</text>
</comment>
<feature type="compositionally biased region" description="Polar residues" evidence="1">
    <location>
        <begin position="90"/>
        <end position="113"/>
    </location>
</feature>
<organism evidence="2 3">
    <name type="scientific">Sordaria brevicollis</name>
    <dbReference type="NCBI Taxonomy" id="83679"/>
    <lineage>
        <taxon>Eukaryota</taxon>
        <taxon>Fungi</taxon>
        <taxon>Dikarya</taxon>
        <taxon>Ascomycota</taxon>
        <taxon>Pezizomycotina</taxon>
        <taxon>Sordariomycetes</taxon>
        <taxon>Sordariomycetidae</taxon>
        <taxon>Sordariales</taxon>
        <taxon>Sordariaceae</taxon>
        <taxon>Sordaria</taxon>
    </lineage>
</organism>
<keyword evidence="3" id="KW-1185">Reference proteome</keyword>
<protein>
    <submittedName>
        <fullName evidence="2">Uncharacterized protein</fullName>
    </submittedName>
</protein>
<feature type="region of interest" description="Disordered" evidence="1">
    <location>
        <begin position="56"/>
        <end position="167"/>
    </location>
</feature>
<accession>A0AAE0UE39</accession>
<dbReference type="Proteomes" id="UP001281003">
    <property type="component" value="Unassembled WGS sequence"/>
</dbReference>
<dbReference type="EMBL" id="JAUTDP010000003">
    <property type="protein sequence ID" value="KAK3400851.1"/>
    <property type="molecule type" value="Genomic_DNA"/>
</dbReference>
<dbReference type="AlphaFoldDB" id="A0AAE0UE39"/>
<name>A0AAE0UE39_SORBR</name>